<accession>A0A5N5WV33</accession>
<dbReference type="Proteomes" id="UP000326565">
    <property type="component" value="Unassembled WGS sequence"/>
</dbReference>
<sequence length="141" mass="16032">MDLRMQDLPASSYSGKEFWMLSHSGSQSPRYDVSFIGGAEFEGAVQRTGATFFETENTFTPDLLEEEKTLPEGPPHFIWGLEKYFIDSTPTRMRTLQAVLEKLREQHPGGEVIIVQETMYMGTWPFVLGAALPRGNDRLQR</sequence>
<evidence type="ECO:0000313" key="1">
    <source>
        <dbReference type="EMBL" id="KAB8071597.1"/>
    </source>
</evidence>
<organism evidence="1 2">
    <name type="scientific">Aspergillus leporis</name>
    <dbReference type="NCBI Taxonomy" id="41062"/>
    <lineage>
        <taxon>Eukaryota</taxon>
        <taxon>Fungi</taxon>
        <taxon>Dikarya</taxon>
        <taxon>Ascomycota</taxon>
        <taxon>Pezizomycotina</taxon>
        <taxon>Eurotiomycetes</taxon>
        <taxon>Eurotiomycetidae</taxon>
        <taxon>Eurotiales</taxon>
        <taxon>Aspergillaceae</taxon>
        <taxon>Aspergillus</taxon>
        <taxon>Aspergillus subgen. Circumdati</taxon>
    </lineage>
</organism>
<evidence type="ECO:0000313" key="2">
    <source>
        <dbReference type="Proteomes" id="UP000326565"/>
    </source>
</evidence>
<keyword evidence="2" id="KW-1185">Reference proteome</keyword>
<protein>
    <submittedName>
        <fullName evidence="1">Uncharacterized protein</fullName>
    </submittedName>
</protein>
<name>A0A5N5WV33_9EURO</name>
<gene>
    <name evidence="1" type="ORF">BDV29DRAFT_159318</name>
</gene>
<proteinExistence type="predicted"/>
<dbReference type="Gene3D" id="3.40.50.2000">
    <property type="entry name" value="Glycogen Phosphorylase B"/>
    <property type="match status" value="1"/>
</dbReference>
<dbReference type="EMBL" id="ML732268">
    <property type="protein sequence ID" value="KAB8071597.1"/>
    <property type="molecule type" value="Genomic_DNA"/>
</dbReference>
<reference evidence="1 2" key="1">
    <citation type="submission" date="2019-04" db="EMBL/GenBank/DDBJ databases">
        <title>Friends and foes A comparative genomics study of 23 Aspergillus species from section Flavi.</title>
        <authorList>
            <consortium name="DOE Joint Genome Institute"/>
            <person name="Kjaerbolling I."/>
            <person name="Vesth T."/>
            <person name="Frisvad J.C."/>
            <person name="Nybo J.L."/>
            <person name="Theobald S."/>
            <person name="Kildgaard S."/>
            <person name="Isbrandt T."/>
            <person name="Kuo A."/>
            <person name="Sato A."/>
            <person name="Lyhne E.K."/>
            <person name="Kogle M.E."/>
            <person name="Wiebenga A."/>
            <person name="Kun R.S."/>
            <person name="Lubbers R.J."/>
            <person name="Makela M.R."/>
            <person name="Barry K."/>
            <person name="Chovatia M."/>
            <person name="Clum A."/>
            <person name="Daum C."/>
            <person name="Haridas S."/>
            <person name="He G."/>
            <person name="LaButti K."/>
            <person name="Lipzen A."/>
            <person name="Mondo S."/>
            <person name="Riley R."/>
            <person name="Salamov A."/>
            <person name="Simmons B.A."/>
            <person name="Magnuson J.K."/>
            <person name="Henrissat B."/>
            <person name="Mortensen U.H."/>
            <person name="Larsen T.O."/>
            <person name="Devries R.P."/>
            <person name="Grigoriev I.V."/>
            <person name="Machida M."/>
            <person name="Baker S.E."/>
            <person name="Andersen M.R."/>
        </authorList>
    </citation>
    <scope>NUCLEOTIDE SEQUENCE [LARGE SCALE GENOMIC DNA]</scope>
    <source>
        <strain evidence="1 2">CBS 151.66</strain>
    </source>
</reference>
<dbReference type="OrthoDB" id="5835829at2759"/>
<dbReference type="AlphaFoldDB" id="A0A5N5WV33"/>